<evidence type="ECO:0000313" key="2">
    <source>
        <dbReference type="Proteomes" id="UP000095751"/>
    </source>
</evidence>
<evidence type="ECO:0000313" key="1">
    <source>
        <dbReference type="EMBL" id="OEU22203.1"/>
    </source>
</evidence>
<feature type="non-terminal residue" evidence="1">
    <location>
        <position position="129"/>
    </location>
</feature>
<feature type="non-terminal residue" evidence="1">
    <location>
        <position position="1"/>
    </location>
</feature>
<dbReference type="SUPFAM" id="SSF48403">
    <property type="entry name" value="Ankyrin repeat"/>
    <property type="match status" value="1"/>
</dbReference>
<dbReference type="InterPro" id="IPR036770">
    <property type="entry name" value="Ankyrin_rpt-contain_sf"/>
</dbReference>
<protein>
    <submittedName>
        <fullName evidence="1">Uncharacterized protein</fullName>
    </submittedName>
</protein>
<dbReference type="InParanoid" id="A0A1E7FWN2"/>
<gene>
    <name evidence="1" type="ORF">FRACYDRAFT_164028</name>
</gene>
<dbReference type="AlphaFoldDB" id="A0A1E7FWN2"/>
<dbReference type="SMART" id="SM00248">
    <property type="entry name" value="ANK"/>
    <property type="match status" value="2"/>
</dbReference>
<keyword evidence="2" id="KW-1185">Reference proteome</keyword>
<dbReference type="OrthoDB" id="204260at2759"/>
<organism evidence="1 2">
    <name type="scientific">Fragilariopsis cylindrus CCMP1102</name>
    <dbReference type="NCBI Taxonomy" id="635003"/>
    <lineage>
        <taxon>Eukaryota</taxon>
        <taxon>Sar</taxon>
        <taxon>Stramenopiles</taxon>
        <taxon>Ochrophyta</taxon>
        <taxon>Bacillariophyta</taxon>
        <taxon>Bacillariophyceae</taxon>
        <taxon>Bacillariophycidae</taxon>
        <taxon>Bacillariales</taxon>
        <taxon>Bacillariaceae</taxon>
        <taxon>Fragilariopsis</taxon>
    </lineage>
</organism>
<dbReference type="KEGG" id="fcy:FRACYDRAFT_164028"/>
<sequence>VKAVRTNNVELLRKLWSNGEGKSMNACNQFGESVLHMACRRGYTKIVDFLLTEVKVRTDRCDDFGRNPFHDALWTPIPNFDVISLLIEYADPLLMLSEDVRGNTPFAYARQDHNEQWIIFLEKSKVIIL</sequence>
<dbReference type="Gene3D" id="1.25.40.20">
    <property type="entry name" value="Ankyrin repeat-containing domain"/>
    <property type="match status" value="1"/>
</dbReference>
<reference evidence="1 2" key="1">
    <citation type="submission" date="2016-09" db="EMBL/GenBank/DDBJ databases">
        <title>Extensive genetic diversity and differential bi-allelic expression allows diatom success in the polar Southern Ocean.</title>
        <authorList>
            <consortium name="DOE Joint Genome Institute"/>
            <person name="Mock T."/>
            <person name="Otillar R.P."/>
            <person name="Strauss J."/>
            <person name="Dupont C."/>
            <person name="Frickenhaus S."/>
            <person name="Maumus F."/>
            <person name="Mcmullan M."/>
            <person name="Sanges R."/>
            <person name="Schmutz J."/>
            <person name="Toseland A."/>
            <person name="Valas R."/>
            <person name="Veluchamy A."/>
            <person name="Ward B.J."/>
            <person name="Allen A."/>
            <person name="Barry K."/>
            <person name="Falciatore A."/>
            <person name="Ferrante M."/>
            <person name="Fortunato A.E."/>
            <person name="Gloeckner G."/>
            <person name="Gruber A."/>
            <person name="Hipkin R."/>
            <person name="Janech M."/>
            <person name="Kroth P."/>
            <person name="Leese F."/>
            <person name="Lindquist E."/>
            <person name="Lyon B.R."/>
            <person name="Martin J."/>
            <person name="Mayer C."/>
            <person name="Parker M."/>
            <person name="Quesneville H."/>
            <person name="Raymond J."/>
            <person name="Uhlig C."/>
            <person name="Valentin K.U."/>
            <person name="Worden A.Z."/>
            <person name="Armbrust E.V."/>
            <person name="Bowler C."/>
            <person name="Green B."/>
            <person name="Moulton V."/>
            <person name="Van Oosterhout C."/>
            <person name="Grigoriev I."/>
        </authorList>
    </citation>
    <scope>NUCLEOTIDE SEQUENCE [LARGE SCALE GENOMIC DNA]</scope>
    <source>
        <strain evidence="1 2">CCMP1102</strain>
    </source>
</reference>
<proteinExistence type="predicted"/>
<dbReference type="InterPro" id="IPR002110">
    <property type="entry name" value="Ankyrin_rpt"/>
</dbReference>
<accession>A0A1E7FWN2</accession>
<name>A0A1E7FWN2_9STRA</name>
<dbReference type="Pfam" id="PF12796">
    <property type="entry name" value="Ank_2"/>
    <property type="match status" value="1"/>
</dbReference>
<dbReference type="EMBL" id="KV784353">
    <property type="protein sequence ID" value="OEU22203.1"/>
    <property type="molecule type" value="Genomic_DNA"/>
</dbReference>
<dbReference type="Proteomes" id="UP000095751">
    <property type="component" value="Unassembled WGS sequence"/>
</dbReference>